<organism evidence="2 3">
    <name type="scientific">Linum tenue</name>
    <dbReference type="NCBI Taxonomy" id="586396"/>
    <lineage>
        <taxon>Eukaryota</taxon>
        <taxon>Viridiplantae</taxon>
        <taxon>Streptophyta</taxon>
        <taxon>Embryophyta</taxon>
        <taxon>Tracheophyta</taxon>
        <taxon>Spermatophyta</taxon>
        <taxon>Magnoliopsida</taxon>
        <taxon>eudicotyledons</taxon>
        <taxon>Gunneridae</taxon>
        <taxon>Pentapetalae</taxon>
        <taxon>rosids</taxon>
        <taxon>fabids</taxon>
        <taxon>Malpighiales</taxon>
        <taxon>Linaceae</taxon>
        <taxon>Linum</taxon>
    </lineage>
</organism>
<accession>A0AAV0KEG7</accession>
<evidence type="ECO:0000256" key="1">
    <source>
        <dbReference type="SAM" id="Phobius"/>
    </source>
</evidence>
<feature type="transmembrane region" description="Helical" evidence="1">
    <location>
        <begin position="12"/>
        <end position="31"/>
    </location>
</feature>
<protein>
    <recommendedName>
        <fullName evidence="4">Transmembrane protein</fullName>
    </recommendedName>
</protein>
<keyword evidence="1" id="KW-0812">Transmembrane</keyword>
<keyword evidence="1" id="KW-1133">Transmembrane helix</keyword>
<reference evidence="2" key="1">
    <citation type="submission" date="2022-08" db="EMBL/GenBank/DDBJ databases">
        <authorList>
            <person name="Gutierrez-Valencia J."/>
        </authorList>
    </citation>
    <scope>NUCLEOTIDE SEQUENCE</scope>
</reference>
<sequence length="71" mass="8105">MAAMNIKAPPRLVSYALLLFLIFLVFFVVTVEPARNYEGKKKAFWELAVLKMEVGVHPSIPDHHGRMDHGR</sequence>
<comment type="caution">
    <text evidence="2">The sequence shown here is derived from an EMBL/GenBank/DDBJ whole genome shotgun (WGS) entry which is preliminary data.</text>
</comment>
<evidence type="ECO:0008006" key="4">
    <source>
        <dbReference type="Google" id="ProtNLM"/>
    </source>
</evidence>
<dbReference type="AlphaFoldDB" id="A0AAV0KEG7"/>
<dbReference type="Proteomes" id="UP001154282">
    <property type="component" value="Unassembled WGS sequence"/>
</dbReference>
<evidence type="ECO:0000313" key="2">
    <source>
        <dbReference type="EMBL" id="CAI0420792.1"/>
    </source>
</evidence>
<keyword evidence="1" id="KW-0472">Membrane</keyword>
<dbReference type="EMBL" id="CAMGYJ010000005">
    <property type="protein sequence ID" value="CAI0420792.1"/>
    <property type="molecule type" value="Genomic_DNA"/>
</dbReference>
<evidence type="ECO:0000313" key="3">
    <source>
        <dbReference type="Proteomes" id="UP001154282"/>
    </source>
</evidence>
<keyword evidence="3" id="KW-1185">Reference proteome</keyword>
<proteinExistence type="predicted"/>
<name>A0AAV0KEG7_9ROSI</name>
<gene>
    <name evidence="2" type="ORF">LITE_LOCUS18494</name>
</gene>